<evidence type="ECO:0000256" key="11">
    <source>
        <dbReference type="SAM" id="MobiDB-lite"/>
    </source>
</evidence>
<feature type="transmembrane region" description="Helical" evidence="12">
    <location>
        <begin position="262"/>
        <end position="281"/>
    </location>
</feature>
<dbReference type="OrthoDB" id="10012075at2759"/>
<keyword evidence="4" id="KW-0732">Signal</keyword>
<keyword evidence="2" id="KW-1003">Cell membrane</keyword>
<dbReference type="Pfam" id="PF07686">
    <property type="entry name" value="V-set"/>
    <property type="match status" value="5"/>
</dbReference>
<sequence length="1167" mass="132312">MVYANTGSMRCFECGDINHKRIACPHKAQDRQEETSEHSAAAEDVQEQNEHVQRLTVLGPSGPLVVPLGSSVVLPCSVDELLSVKDLEVEWRRTDSETLVHLYQDGESRTESQKQDYQDRAHFFTDQIQHGNFSLRLDNLRAEDEGQYKCKVYIQQESGETVVQIKVNAERLLVSGSSRSISASVGEDVTLNCSVDSHIPPGDLEEVTWTKTDEDIQVLLYQDNEAHSSNERYRDRVELFPAEIPKGNFSLRLKSVRTEDKGVYMCQVFAGGLSANATVVLERLGFSASHIMILIFCISASGSALLLFYLIYCKSPTKGLFGRQTYDHYFNLGSSVVLPCHVDECLLKKTLKVEWRRKDTKTLVHLYEDGASRSEKQHKDYQDRAHFFTDDVHRGNFSLRLDNLRAADAGEYICTVHSDLSTLTRSAETSLKPQFKVKGSSDDETIPLGGSVVLSCQVDESLIQRSLKVEWRRADSETLVHLYEDGESRPKKQHKDYHHRAHFITEKIKEGNFSIRLEKLRAEDAGKYTCKVYIDQDCVHSADRELEILRFNVQCHTLAPLGSSVVLPSYKYKPLSVEGLKVEWRRKDTLVHLYQDGESRAEEQDEDYQDRAHFFTDQIQHGDFSLHLDNLKAGDEGKYICTVYSQQKSVFSAWTNLELKLLVNIKEKLSVQALLGEKGTLVHCDAACFLHVCREIVFLGVGLVAFYRLCGLTGLLGAGADEALMNMALQYTSCQLLSLKWNYYLSGDTYDRCDLAGLLRPKRYIHRSTGRSYISSSSSSIPVLNCRRRTTRLSSSGVDLTNFSALPYERHFCDVASTSPLKAALLNTHSVNNKALLLADFIVDKKLDSFFITETWHKQDDGFLFNQLTPAGFGLIDVSRTTGLPVGRKFNEIIIYYVTECDLLCVVSPDTVFRLQMFLVFCPNVLMFLAFVLWGVSEGSLFESVSCCALYFLRPFMLLWTAPYINKFTGNKKTWVRVFSFRAEYIVFSAVFYSVLFKSALDKSLNYTGFEGVMIIVLFVIVILFTLLYITFLLLKFNGKSSQRMMTIFNVLASISLDVLPSLQFILLFTAFGSARGGFIIVAVLPVFTTATRYDWNAVCGQQMGCSPALMRSVWLTLMMLINAVLVYFYITALENEKDRVGWVCVIVFLQTLWTLVNFTRSFKYVL</sequence>
<dbReference type="InterPro" id="IPR003598">
    <property type="entry name" value="Ig_sub2"/>
</dbReference>
<keyword evidence="8" id="KW-0675">Receptor</keyword>
<feature type="transmembrane region" description="Helical" evidence="12">
    <location>
        <begin position="293"/>
        <end position="312"/>
    </location>
</feature>
<dbReference type="SUPFAM" id="SSF48726">
    <property type="entry name" value="Immunoglobulin"/>
    <property type="match status" value="5"/>
</dbReference>
<dbReference type="PROSITE" id="PS50835">
    <property type="entry name" value="IG_LIKE"/>
    <property type="match status" value="5"/>
</dbReference>
<dbReference type="GeneID" id="113081545"/>
<dbReference type="InterPro" id="IPR007110">
    <property type="entry name" value="Ig-like_dom"/>
</dbReference>
<gene>
    <name evidence="15" type="primary">LOC113081545</name>
</gene>
<evidence type="ECO:0000256" key="3">
    <source>
        <dbReference type="ARBA" id="ARBA00022692"/>
    </source>
</evidence>
<feature type="transmembrane region" description="Helical" evidence="12">
    <location>
        <begin position="696"/>
        <end position="718"/>
    </location>
</feature>
<keyword evidence="7" id="KW-1015">Disulfide bond</keyword>
<reference evidence="15" key="1">
    <citation type="submission" date="2025-08" db="UniProtKB">
        <authorList>
            <consortium name="RefSeq"/>
        </authorList>
    </citation>
    <scope>IDENTIFICATION</scope>
    <source>
        <strain evidence="15">Wakin</strain>
        <tissue evidence="15">Muscle</tissue>
    </source>
</reference>
<dbReference type="InterPro" id="IPR013106">
    <property type="entry name" value="Ig_V-set"/>
</dbReference>
<protein>
    <submittedName>
        <fullName evidence="15">Uncharacterized protein LOC113081545</fullName>
    </submittedName>
</protein>
<feature type="domain" description="Ig-like" evidence="13">
    <location>
        <begin position="316"/>
        <end position="430"/>
    </location>
</feature>
<organism evidence="14 15">
    <name type="scientific">Carassius auratus</name>
    <name type="common">Goldfish</name>
    <dbReference type="NCBI Taxonomy" id="7957"/>
    <lineage>
        <taxon>Eukaryota</taxon>
        <taxon>Metazoa</taxon>
        <taxon>Chordata</taxon>
        <taxon>Craniata</taxon>
        <taxon>Vertebrata</taxon>
        <taxon>Euteleostomi</taxon>
        <taxon>Actinopterygii</taxon>
        <taxon>Neopterygii</taxon>
        <taxon>Teleostei</taxon>
        <taxon>Ostariophysi</taxon>
        <taxon>Cypriniformes</taxon>
        <taxon>Cyprinidae</taxon>
        <taxon>Cyprininae</taxon>
        <taxon>Carassius</taxon>
    </lineage>
</organism>
<comment type="subcellular location">
    <subcellularLocation>
        <location evidence="1">Cell membrane</location>
        <topology evidence="1">Single-pass type I membrane protein</topology>
    </subcellularLocation>
</comment>
<dbReference type="GO" id="GO:0006955">
    <property type="term" value="P:immune response"/>
    <property type="evidence" value="ECO:0007669"/>
    <property type="project" value="TreeGrafter"/>
</dbReference>
<dbReference type="GO" id="GO:0042130">
    <property type="term" value="P:negative regulation of T cell proliferation"/>
    <property type="evidence" value="ECO:0007669"/>
    <property type="project" value="TreeGrafter"/>
</dbReference>
<feature type="transmembrane region" description="Helical" evidence="12">
    <location>
        <begin position="983"/>
        <end position="1001"/>
    </location>
</feature>
<evidence type="ECO:0000256" key="7">
    <source>
        <dbReference type="ARBA" id="ARBA00023157"/>
    </source>
</evidence>
<proteinExistence type="predicted"/>
<feature type="transmembrane region" description="Helical" evidence="12">
    <location>
        <begin position="1075"/>
        <end position="1094"/>
    </location>
</feature>
<dbReference type="InterPro" id="IPR036179">
    <property type="entry name" value="Ig-like_dom_sf"/>
</dbReference>
<evidence type="ECO:0000256" key="8">
    <source>
        <dbReference type="ARBA" id="ARBA00023170"/>
    </source>
</evidence>
<accession>A0A6P6NK99</accession>
<dbReference type="GO" id="GO:0007166">
    <property type="term" value="P:cell surface receptor signaling pathway"/>
    <property type="evidence" value="ECO:0007669"/>
    <property type="project" value="TreeGrafter"/>
</dbReference>
<dbReference type="AlphaFoldDB" id="A0A6P6NK99"/>
<evidence type="ECO:0000256" key="6">
    <source>
        <dbReference type="ARBA" id="ARBA00023136"/>
    </source>
</evidence>
<dbReference type="PANTHER" id="PTHR25466">
    <property type="entry name" value="T-LYMPHOCYTE ACTIVATION ANTIGEN"/>
    <property type="match status" value="1"/>
</dbReference>
<dbReference type="SMART" id="SM00409">
    <property type="entry name" value="IG"/>
    <property type="match status" value="5"/>
</dbReference>
<evidence type="ECO:0000256" key="2">
    <source>
        <dbReference type="ARBA" id="ARBA00022475"/>
    </source>
</evidence>
<evidence type="ECO:0000256" key="12">
    <source>
        <dbReference type="SAM" id="Phobius"/>
    </source>
</evidence>
<dbReference type="SMART" id="SM00406">
    <property type="entry name" value="IGv"/>
    <property type="match status" value="5"/>
</dbReference>
<keyword evidence="9" id="KW-0325">Glycoprotein</keyword>
<feature type="transmembrane region" description="Helical" evidence="12">
    <location>
        <begin position="1013"/>
        <end position="1035"/>
    </location>
</feature>
<evidence type="ECO:0000256" key="9">
    <source>
        <dbReference type="ARBA" id="ARBA00023180"/>
    </source>
</evidence>
<feature type="domain" description="Ig-like" evidence="13">
    <location>
        <begin position="69"/>
        <end position="168"/>
    </location>
</feature>
<evidence type="ECO:0000256" key="10">
    <source>
        <dbReference type="ARBA" id="ARBA00023319"/>
    </source>
</evidence>
<keyword evidence="6 12" id="KW-0472">Membrane</keyword>
<keyword evidence="3 12" id="KW-0812">Transmembrane</keyword>
<dbReference type="FunFam" id="2.60.40.10:FF:000142">
    <property type="entry name" value="V-set domain-containing T-cell activation inhibitor 1"/>
    <property type="match status" value="5"/>
</dbReference>
<dbReference type="InterPro" id="IPR003599">
    <property type="entry name" value="Ig_sub"/>
</dbReference>
<evidence type="ECO:0000256" key="5">
    <source>
        <dbReference type="ARBA" id="ARBA00022989"/>
    </source>
</evidence>
<feature type="transmembrane region" description="Helical" evidence="12">
    <location>
        <begin position="942"/>
        <end position="962"/>
    </location>
</feature>
<evidence type="ECO:0000256" key="1">
    <source>
        <dbReference type="ARBA" id="ARBA00004251"/>
    </source>
</evidence>
<feature type="domain" description="Ig-like" evidence="13">
    <location>
        <begin position="170"/>
        <end position="280"/>
    </location>
</feature>
<feature type="domain" description="Ig-like" evidence="13">
    <location>
        <begin position="553"/>
        <end position="651"/>
    </location>
</feature>
<keyword evidence="14" id="KW-1185">Reference proteome</keyword>
<evidence type="ECO:0000313" key="15">
    <source>
        <dbReference type="RefSeq" id="XP_026109417.1"/>
    </source>
</evidence>
<dbReference type="InterPro" id="IPR051713">
    <property type="entry name" value="T-cell_Activation_Regulation"/>
</dbReference>
<feature type="transmembrane region" description="Helical" evidence="12">
    <location>
        <begin position="1140"/>
        <end position="1159"/>
    </location>
</feature>
<name>A0A6P6NK99_CARAU</name>
<dbReference type="GO" id="GO:0042102">
    <property type="term" value="P:positive regulation of T cell proliferation"/>
    <property type="evidence" value="ECO:0007669"/>
    <property type="project" value="TreeGrafter"/>
</dbReference>
<dbReference type="InterPro" id="IPR013783">
    <property type="entry name" value="Ig-like_fold"/>
</dbReference>
<dbReference type="GO" id="GO:0009897">
    <property type="term" value="C:external side of plasma membrane"/>
    <property type="evidence" value="ECO:0007669"/>
    <property type="project" value="TreeGrafter"/>
</dbReference>
<evidence type="ECO:0000313" key="14">
    <source>
        <dbReference type="Proteomes" id="UP000515129"/>
    </source>
</evidence>
<evidence type="ECO:0000259" key="13">
    <source>
        <dbReference type="PROSITE" id="PS50835"/>
    </source>
</evidence>
<dbReference type="SMART" id="SM00408">
    <property type="entry name" value="IGc2"/>
    <property type="match status" value="4"/>
</dbReference>
<dbReference type="KEGG" id="caua:113081545"/>
<feature type="compositionally biased region" description="Basic and acidic residues" evidence="11">
    <location>
        <begin position="28"/>
        <end position="41"/>
    </location>
</feature>
<dbReference type="Gene3D" id="2.60.40.10">
    <property type="entry name" value="Immunoglobulins"/>
    <property type="match status" value="5"/>
</dbReference>
<feature type="transmembrane region" description="Helical" evidence="12">
    <location>
        <begin position="918"/>
        <end position="936"/>
    </location>
</feature>
<dbReference type="GO" id="GO:0071222">
    <property type="term" value="P:cellular response to lipopolysaccharide"/>
    <property type="evidence" value="ECO:0007669"/>
    <property type="project" value="TreeGrafter"/>
</dbReference>
<keyword evidence="5 12" id="KW-1133">Transmembrane helix</keyword>
<dbReference type="Proteomes" id="UP000515129">
    <property type="component" value="Unplaced"/>
</dbReference>
<evidence type="ECO:0000256" key="4">
    <source>
        <dbReference type="ARBA" id="ARBA00022729"/>
    </source>
</evidence>
<dbReference type="PANTHER" id="PTHR25466:SF14">
    <property type="entry name" value="BUTYROPHILIN SUBFAMILY 2 MEMBER A2-LIKE-RELATED"/>
    <property type="match status" value="1"/>
</dbReference>
<feature type="region of interest" description="Disordered" evidence="11">
    <location>
        <begin position="28"/>
        <end position="47"/>
    </location>
</feature>
<dbReference type="RefSeq" id="XP_026109417.1">
    <property type="nucleotide sequence ID" value="XM_026253632.1"/>
</dbReference>
<dbReference type="GO" id="GO:0031295">
    <property type="term" value="P:T cell costimulation"/>
    <property type="evidence" value="ECO:0007669"/>
    <property type="project" value="TreeGrafter"/>
</dbReference>
<feature type="transmembrane region" description="Helical" evidence="12">
    <location>
        <begin position="1114"/>
        <end position="1134"/>
    </location>
</feature>
<feature type="domain" description="Ig-like" evidence="13">
    <location>
        <begin position="433"/>
        <end position="547"/>
    </location>
</feature>
<keyword evidence="10" id="KW-0393">Immunoglobulin domain</keyword>